<dbReference type="PANTHER" id="PTHR32315:SF3">
    <property type="entry name" value="ADENINE PHOSPHORIBOSYLTRANSFERASE"/>
    <property type="match status" value="1"/>
</dbReference>
<evidence type="ECO:0000256" key="11">
    <source>
        <dbReference type="ARBA" id="ARBA00022726"/>
    </source>
</evidence>
<dbReference type="SUPFAM" id="SSF53271">
    <property type="entry name" value="PRTase-like"/>
    <property type="match status" value="1"/>
</dbReference>
<evidence type="ECO:0000256" key="6">
    <source>
        <dbReference type="ARBA" id="ARBA00011738"/>
    </source>
</evidence>
<evidence type="ECO:0000256" key="12">
    <source>
        <dbReference type="HAMAP-Rule" id="MF_00004"/>
    </source>
</evidence>
<dbReference type="GO" id="GO:0006166">
    <property type="term" value="P:purine ribonucleoside salvage"/>
    <property type="evidence" value="ECO:0007669"/>
    <property type="project" value="UniProtKB-KW"/>
</dbReference>
<dbReference type="GO" id="GO:0006168">
    <property type="term" value="P:adenine salvage"/>
    <property type="evidence" value="ECO:0007669"/>
    <property type="project" value="InterPro"/>
</dbReference>
<feature type="domain" description="Phosphoribosyltransferase" evidence="13">
    <location>
        <begin position="53"/>
        <end position="161"/>
    </location>
</feature>
<gene>
    <name evidence="12" type="primary">apt</name>
    <name evidence="14" type="ORF">BLIN9172_00396</name>
</gene>
<evidence type="ECO:0000256" key="5">
    <source>
        <dbReference type="ARBA" id="ARBA00008391"/>
    </source>
</evidence>
<reference evidence="14 15" key="1">
    <citation type="submission" date="2017-03" db="EMBL/GenBank/DDBJ databases">
        <authorList>
            <person name="Afonso C.L."/>
            <person name="Miller P.J."/>
            <person name="Scott M.A."/>
            <person name="Spackman E."/>
            <person name="Goraichik I."/>
            <person name="Dimitrov K.M."/>
            <person name="Suarez D.L."/>
            <person name="Swayne D.E."/>
        </authorList>
    </citation>
    <scope>NUCLEOTIDE SEQUENCE [LARGE SCALE GENOMIC DNA]</scope>
    <source>
        <strain evidence="14 15">ATCC 9172</strain>
    </source>
</reference>
<comment type="subcellular location">
    <subcellularLocation>
        <location evidence="3 12">Cytoplasm</location>
    </subcellularLocation>
</comment>
<comment type="similarity">
    <text evidence="5 12">Belongs to the purine/pyrimidine phosphoribosyltransferase family.</text>
</comment>
<dbReference type="GO" id="GO:0016208">
    <property type="term" value="F:AMP binding"/>
    <property type="evidence" value="ECO:0007669"/>
    <property type="project" value="TreeGrafter"/>
</dbReference>
<comment type="catalytic activity">
    <reaction evidence="1 12">
        <text>AMP + diphosphate = 5-phospho-alpha-D-ribose 1-diphosphate + adenine</text>
        <dbReference type="Rhea" id="RHEA:16609"/>
        <dbReference type="ChEBI" id="CHEBI:16708"/>
        <dbReference type="ChEBI" id="CHEBI:33019"/>
        <dbReference type="ChEBI" id="CHEBI:58017"/>
        <dbReference type="ChEBI" id="CHEBI:456215"/>
        <dbReference type="EC" id="2.4.2.7"/>
    </reaction>
</comment>
<dbReference type="PANTHER" id="PTHR32315">
    <property type="entry name" value="ADENINE PHOSPHORIBOSYLTRANSFERASE"/>
    <property type="match status" value="1"/>
</dbReference>
<dbReference type="GO" id="GO:0003999">
    <property type="term" value="F:adenine phosphoribosyltransferase activity"/>
    <property type="evidence" value="ECO:0007669"/>
    <property type="project" value="UniProtKB-UniRule"/>
</dbReference>
<evidence type="ECO:0000256" key="2">
    <source>
        <dbReference type="ARBA" id="ARBA00003968"/>
    </source>
</evidence>
<name>A0A2H1HTZ5_BRELN</name>
<dbReference type="InterPro" id="IPR005764">
    <property type="entry name" value="Ade_phspho_trans"/>
</dbReference>
<comment type="pathway">
    <text evidence="4 12">Purine metabolism; AMP biosynthesis via salvage pathway; AMP from adenine: step 1/1.</text>
</comment>
<keyword evidence="8 12" id="KW-0963">Cytoplasm</keyword>
<comment type="subunit">
    <text evidence="6 12">Homodimer.</text>
</comment>
<keyword evidence="10 12" id="KW-0808">Transferase</keyword>
<dbReference type="EC" id="2.4.2.7" evidence="7 12"/>
<keyword evidence="9 12" id="KW-0328">Glycosyltransferase</keyword>
<proteinExistence type="inferred from homology"/>
<evidence type="ECO:0000256" key="10">
    <source>
        <dbReference type="ARBA" id="ARBA00022679"/>
    </source>
</evidence>
<accession>A0A2H1HTZ5</accession>
<dbReference type="FunFam" id="3.40.50.2020:FF:000004">
    <property type="entry name" value="Adenine phosphoribosyltransferase"/>
    <property type="match status" value="1"/>
</dbReference>
<comment type="function">
    <text evidence="2 12">Catalyzes a salvage reaction resulting in the formation of AMP, that is energically less costly than de novo synthesis.</text>
</comment>
<dbReference type="NCBIfam" id="NF002636">
    <property type="entry name" value="PRK02304.1-5"/>
    <property type="match status" value="1"/>
</dbReference>
<dbReference type="Proteomes" id="UP000234641">
    <property type="component" value="Unassembled WGS sequence"/>
</dbReference>
<evidence type="ECO:0000256" key="1">
    <source>
        <dbReference type="ARBA" id="ARBA00000868"/>
    </source>
</evidence>
<evidence type="ECO:0000256" key="7">
    <source>
        <dbReference type="ARBA" id="ARBA00011893"/>
    </source>
</evidence>
<sequence>MATEYRCAVTQSDLARAQSLITSIPDYPEPGVVFRDISPLLADGPAMRAVTEALIEPFAGQFDIVGGLEARGFLFAGAISAMTGVGILPIRKAGKLPRPAAAVSYTLEYGTATIEGPDVLTKGERVLLIDDILATGGTLTAAQSLVADLDAEVIGSAVVLELSELGGREHTGEVHTLFVE</sequence>
<dbReference type="GO" id="GO:0005737">
    <property type="term" value="C:cytoplasm"/>
    <property type="evidence" value="ECO:0007669"/>
    <property type="project" value="UniProtKB-SubCell"/>
</dbReference>
<dbReference type="NCBIfam" id="NF002634">
    <property type="entry name" value="PRK02304.1-3"/>
    <property type="match status" value="1"/>
</dbReference>
<dbReference type="InterPro" id="IPR029057">
    <property type="entry name" value="PRTase-like"/>
</dbReference>
<evidence type="ECO:0000256" key="9">
    <source>
        <dbReference type="ARBA" id="ARBA00022676"/>
    </source>
</evidence>
<keyword evidence="11 12" id="KW-0660">Purine salvage</keyword>
<evidence type="ECO:0000256" key="3">
    <source>
        <dbReference type="ARBA" id="ARBA00004496"/>
    </source>
</evidence>
<evidence type="ECO:0000313" key="14">
    <source>
        <dbReference type="EMBL" id="SMX66382.1"/>
    </source>
</evidence>
<dbReference type="GO" id="GO:0002055">
    <property type="term" value="F:adenine binding"/>
    <property type="evidence" value="ECO:0007669"/>
    <property type="project" value="TreeGrafter"/>
</dbReference>
<dbReference type="EMBL" id="FXYY01000002">
    <property type="protein sequence ID" value="SMX66382.1"/>
    <property type="molecule type" value="Genomic_DNA"/>
</dbReference>
<protein>
    <recommendedName>
        <fullName evidence="7 12">Adenine phosphoribosyltransferase</fullName>
        <shortName evidence="12">APRT</shortName>
        <ecNumber evidence="7 12">2.4.2.7</ecNumber>
    </recommendedName>
</protein>
<evidence type="ECO:0000313" key="15">
    <source>
        <dbReference type="Proteomes" id="UP000234641"/>
    </source>
</evidence>
<dbReference type="UniPathway" id="UPA00588">
    <property type="reaction ID" value="UER00646"/>
</dbReference>
<dbReference type="Gene3D" id="3.40.50.2020">
    <property type="match status" value="1"/>
</dbReference>
<dbReference type="CDD" id="cd06223">
    <property type="entry name" value="PRTases_typeI"/>
    <property type="match status" value="1"/>
</dbReference>
<evidence type="ECO:0000259" key="13">
    <source>
        <dbReference type="Pfam" id="PF00156"/>
    </source>
</evidence>
<dbReference type="Pfam" id="PF00156">
    <property type="entry name" value="Pribosyltran"/>
    <property type="match status" value="1"/>
</dbReference>
<dbReference type="HAMAP" id="MF_00004">
    <property type="entry name" value="Aden_phosphoribosyltr"/>
    <property type="match status" value="1"/>
</dbReference>
<dbReference type="InterPro" id="IPR000836">
    <property type="entry name" value="PRTase_dom"/>
</dbReference>
<evidence type="ECO:0000256" key="4">
    <source>
        <dbReference type="ARBA" id="ARBA00004659"/>
    </source>
</evidence>
<dbReference type="AlphaFoldDB" id="A0A2H1HTZ5"/>
<dbReference type="InterPro" id="IPR050054">
    <property type="entry name" value="UPRTase/APRTase"/>
</dbReference>
<evidence type="ECO:0000256" key="8">
    <source>
        <dbReference type="ARBA" id="ARBA00022490"/>
    </source>
</evidence>
<dbReference type="GO" id="GO:0044209">
    <property type="term" value="P:AMP salvage"/>
    <property type="evidence" value="ECO:0007669"/>
    <property type="project" value="UniProtKB-UniRule"/>
</dbReference>
<organism evidence="14 15">
    <name type="scientific">Brevibacterium linens ATCC 9172</name>
    <dbReference type="NCBI Taxonomy" id="1255617"/>
    <lineage>
        <taxon>Bacteria</taxon>
        <taxon>Bacillati</taxon>
        <taxon>Actinomycetota</taxon>
        <taxon>Actinomycetes</taxon>
        <taxon>Micrococcales</taxon>
        <taxon>Brevibacteriaceae</taxon>
        <taxon>Brevibacterium</taxon>
    </lineage>
</organism>